<evidence type="ECO:0000313" key="3">
    <source>
        <dbReference type="Proteomes" id="UP000521872"/>
    </source>
</evidence>
<proteinExistence type="predicted"/>
<evidence type="ECO:0000259" key="1">
    <source>
        <dbReference type="Pfam" id="PF01814"/>
    </source>
</evidence>
<dbReference type="PANTHER" id="PTHR35585">
    <property type="entry name" value="HHE DOMAIN PROTEIN (AFU_ORTHOLOGUE AFUA_4G00730)"/>
    <property type="match status" value="1"/>
</dbReference>
<gene>
    <name evidence="2" type="ORF">D9613_009857</name>
</gene>
<protein>
    <recommendedName>
        <fullName evidence="1">Hemerythrin-like domain-containing protein</fullName>
    </recommendedName>
</protein>
<dbReference type="Proteomes" id="UP000521872">
    <property type="component" value="Unassembled WGS sequence"/>
</dbReference>
<dbReference type="AlphaFoldDB" id="A0A8H4QW94"/>
<name>A0A8H4QW94_9AGAR</name>
<dbReference type="EMBL" id="JAACJL010000017">
    <property type="protein sequence ID" value="KAF4618680.1"/>
    <property type="molecule type" value="Genomic_DNA"/>
</dbReference>
<comment type="caution">
    <text evidence="2">The sequence shown here is derived from an EMBL/GenBank/DDBJ whole genome shotgun (WGS) entry which is preliminary data.</text>
</comment>
<organism evidence="2 3">
    <name type="scientific">Agrocybe pediades</name>
    <dbReference type="NCBI Taxonomy" id="84607"/>
    <lineage>
        <taxon>Eukaryota</taxon>
        <taxon>Fungi</taxon>
        <taxon>Dikarya</taxon>
        <taxon>Basidiomycota</taxon>
        <taxon>Agaricomycotina</taxon>
        <taxon>Agaricomycetes</taxon>
        <taxon>Agaricomycetidae</taxon>
        <taxon>Agaricales</taxon>
        <taxon>Agaricineae</taxon>
        <taxon>Strophariaceae</taxon>
        <taxon>Agrocybe</taxon>
    </lineage>
</organism>
<feature type="domain" description="Hemerythrin-like" evidence="1">
    <location>
        <begin position="102"/>
        <end position="219"/>
    </location>
</feature>
<reference evidence="2 3" key="1">
    <citation type="submission" date="2019-12" db="EMBL/GenBank/DDBJ databases">
        <authorList>
            <person name="Floudas D."/>
            <person name="Bentzer J."/>
            <person name="Ahren D."/>
            <person name="Johansson T."/>
            <person name="Persson P."/>
            <person name="Tunlid A."/>
        </authorList>
    </citation>
    <scope>NUCLEOTIDE SEQUENCE [LARGE SCALE GENOMIC DNA]</scope>
    <source>
        <strain evidence="2 3">CBS 102.39</strain>
    </source>
</reference>
<dbReference type="InterPro" id="IPR012312">
    <property type="entry name" value="Hemerythrin-like"/>
</dbReference>
<dbReference type="PANTHER" id="PTHR35585:SF1">
    <property type="entry name" value="HHE DOMAIN PROTEIN (AFU_ORTHOLOGUE AFUA_4G00730)"/>
    <property type="match status" value="1"/>
</dbReference>
<evidence type="ECO:0000313" key="2">
    <source>
        <dbReference type="EMBL" id="KAF4618680.1"/>
    </source>
</evidence>
<sequence>MAEKTWTMELKPVWFGQQSHRPSSLGDTMKVPRPGANQNGRITACLMLAFESSTSMLCGVGSSKNYAAVASSMPQWILFPSNEEQRISKVRTTNHVGGPLLNAIATDHQEIYNFYDEYMKNAGNADAQDRWAHQLQWEIARHSIGEELVVYPLFEKHLGEEGKRMAEEDRREHQTVKDLLYKLEKLKVGTPEHASTTKAIIDHLKPHADSEEQHDLPALQKAIGNDAAAQAAKSFERTKKFVPTRSHPSAPARPPFETLAGLMAAPMDKLKDAFSKFPDDEEVEAVKTKNQN</sequence>
<dbReference type="Gene3D" id="1.20.120.520">
    <property type="entry name" value="nmb1532 protein domain like"/>
    <property type="match status" value="1"/>
</dbReference>
<keyword evidence="3" id="KW-1185">Reference proteome</keyword>
<dbReference type="Pfam" id="PF01814">
    <property type="entry name" value="Hemerythrin"/>
    <property type="match status" value="1"/>
</dbReference>
<accession>A0A8H4QW94</accession>